<dbReference type="InterPro" id="IPR053044">
    <property type="entry name" value="Metallo-hydrolase/TatD-type"/>
</dbReference>
<dbReference type="Gene3D" id="3.20.20.140">
    <property type="entry name" value="Metal-dependent hydrolases"/>
    <property type="match status" value="1"/>
</dbReference>
<dbReference type="InterPro" id="IPR032466">
    <property type="entry name" value="Metal_Hydrolase"/>
</dbReference>
<protein>
    <recommendedName>
        <fullName evidence="5">TatD related DNase</fullName>
    </recommendedName>
</protein>
<feature type="coiled-coil region" evidence="1">
    <location>
        <begin position="240"/>
        <end position="267"/>
    </location>
</feature>
<dbReference type="eggNOG" id="KOG3020">
    <property type="taxonomic scope" value="Eukaryota"/>
</dbReference>
<dbReference type="PaxDb" id="35128-Thaps22656"/>
<dbReference type="Pfam" id="PF01026">
    <property type="entry name" value="TatD_DNase"/>
    <property type="match status" value="1"/>
</dbReference>
<feature type="region of interest" description="Disordered" evidence="2">
    <location>
        <begin position="494"/>
        <end position="514"/>
    </location>
</feature>
<dbReference type="HOGENOM" id="CLU_499251_0_0_1"/>
<gene>
    <name evidence="3" type="ORF">THAPSDRAFT_22656</name>
</gene>
<dbReference type="PANTHER" id="PTHR47345">
    <property type="entry name" value="CUT9-INTERACTING PROTEIN SCN1"/>
    <property type="match status" value="1"/>
</dbReference>
<evidence type="ECO:0000313" key="3">
    <source>
        <dbReference type="EMBL" id="EED91936.1"/>
    </source>
</evidence>
<dbReference type="AlphaFoldDB" id="B8C2E2"/>
<keyword evidence="4" id="KW-1185">Reference proteome</keyword>
<reference evidence="3 4" key="2">
    <citation type="journal article" date="2008" name="Nature">
        <title>The Phaeodactylum genome reveals the evolutionary history of diatom genomes.</title>
        <authorList>
            <person name="Bowler C."/>
            <person name="Allen A.E."/>
            <person name="Badger J.H."/>
            <person name="Grimwood J."/>
            <person name="Jabbari K."/>
            <person name="Kuo A."/>
            <person name="Maheswari U."/>
            <person name="Martens C."/>
            <person name="Maumus F."/>
            <person name="Otillar R.P."/>
            <person name="Rayko E."/>
            <person name="Salamov A."/>
            <person name="Vandepoele K."/>
            <person name="Beszteri B."/>
            <person name="Gruber A."/>
            <person name="Heijde M."/>
            <person name="Katinka M."/>
            <person name="Mock T."/>
            <person name="Valentin K."/>
            <person name="Verret F."/>
            <person name="Berges J.A."/>
            <person name="Brownlee C."/>
            <person name="Cadoret J.P."/>
            <person name="Chiovitti A."/>
            <person name="Choi C.J."/>
            <person name="Coesel S."/>
            <person name="De Martino A."/>
            <person name="Detter J.C."/>
            <person name="Durkin C."/>
            <person name="Falciatore A."/>
            <person name="Fournet J."/>
            <person name="Haruta M."/>
            <person name="Huysman M.J."/>
            <person name="Jenkins B.D."/>
            <person name="Jiroutova K."/>
            <person name="Jorgensen R.E."/>
            <person name="Joubert Y."/>
            <person name="Kaplan A."/>
            <person name="Kroger N."/>
            <person name="Kroth P.G."/>
            <person name="La Roche J."/>
            <person name="Lindquist E."/>
            <person name="Lommer M."/>
            <person name="Martin-Jezequel V."/>
            <person name="Lopez P.J."/>
            <person name="Lucas S."/>
            <person name="Mangogna M."/>
            <person name="McGinnis K."/>
            <person name="Medlin L.K."/>
            <person name="Montsant A."/>
            <person name="Oudot-Le Secq M.P."/>
            <person name="Napoli C."/>
            <person name="Obornik M."/>
            <person name="Parker M.S."/>
            <person name="Petit J.L."/>
            <person name="Porcel B.M."/>
            <person name="Poulsen N."/>
            <person name="Robison M."/>
            <person name="Rychlewski L."/>
            <person name="Rynearson T.A."/>
            <person name="Schmutz J."/>
            <person name="Shapiro H."/>
            <person name="Siaut M."/>
            <person name="Stanley M."/>
            <person name="Sussman M.R."/>
            <person name="Taylor A.R."/>
            <person name="Vardi A."/>
            <person name="von Dassow P."/>
            <person name="Vyverman W."/>
            <person name="Willis A."/>
            <person name="Wyrwicz L.S."/>
            <person name="Rokhsar D.S."/>
            <person name="Weissenbach J."/>
            <person name="Armbrust E.V."/>
            <person name="Green B.R."/>
            <person name="Van de Peer Y."/>
            <person name="Grigoriev I.V."/>
        </authorList>
    </citation>
    <scope>NUCLEOTIDE SEQUENCE [LARGE SCALE GENOMIC DNA]</scope>
    <source>
        <strain evidence="3 4">CCMP1335</strain>
    </source>
</reference>
<organism evidence="3 4">
    <name type="scientific">Thalassiosira pseudonana</name>
    <name type="common">Marine diatom</name>
    <name type="synonym">Cyclotella nana</name>
    <dbReference type="NCBI Taxonomy" id="35128"/>
    <lineage>
        <taxon>Eukaryota</taxon>
        <taxon>Sar</taxon>
        <taxon>Stramenopiles</taxon>
        <taxon>Ochrophyta</taxon>
        <taxon>Bacillariophyta</taxon>
        <taxon>Coscinodiscophyceae</taxon>
        <taxon>Thalassiosirophycidae</taxon>
        <taxon>Thalassiosirales</taxon>
        <taxon>Thalassiosiraceae</taxon>
        <taxon>Thalassiosira</taxon>
    </lineage>
</organism>
<dbReference type="SUPFAM" id="SSF51556">
    <property type="entry name" value="Metallo-dependent hydrolases"/>
    <property type="match status" value="1"/>
</dbReference>
<evidence type="ECO:0008006" key="5">
    <source>
        <dbReference type="Google" id="ProtNLM"/>
    </source>
</evidence>
<keyword evidence="1" id="KW-0175">Coiled coil</keyword>
<feature type="compositionally biased region" description="Low complexity" evidence="2">
    <location>
        <begin position="498"/>
        <end position="507"/>
    </location>
</feature>
<sequence>MKLFDCHNHIHLGPRGLSPLLESIPPLPSSAAVWSPRSSSADSDGSSSSSSSITAPITTSSATASFTFAGAAIMSTHPRDYPKVDSVVSELRQRNYKAVKCYGIHPWYLNEALSDEEQTKTSDDDDEPTELWLKELRDRLVENPDAIVGEIGLDGARWVEVDDYGKDNQHSTQHNNNDNALVNTKEDTTIWKKRRTLACPMELQKRAFEQQLQLAAELKRPVSIHVVRAWVREQMKQKYISEEEDQCQQQTKTIEKQSAKRKKATKELLLPPKMYFHAFSGKAGVLPSLLAACAKGNLDPDSDVYFGFAPAISTFQAPKTPAIMKQIGLHRLLLETDIEDASCAWEDLIRGVEGVADALDLDVNDAAEGMFDNAERIHSMTSFRSLSLAALLCFSPMAHAFNSCRAVPSTMSSSTDTTALFAKNEDVEHRTSSRRALFQTAAAATFSAVMASRPLRADAAADCFSDCLKNCKLIAPKDPQYCQSNCEDYCSQPDRTDGLSGSVSSTGGETGILGRNTVVKGEDKPPEVKIPGLDFTSDSGRKLLGY</sequence>
<accession>B8C2E2</accession>
<proteinExistence type="predicted"/>
<dbReference type="InParanoid" id="B8C2E2"/>
<evidence type="ECO:0000313" key="4">
    <source>
        <dbReference type="Proteomes" id="UP000001449"/>
    </source>
</evidence>
<evidence type="ECO:0000256" key="2">
    <source>
        <dbReference type="SAM" id="MobiDB-lite"/>
    </source>
</evidence>
<dbReference type="PANTHER" id="PTHR47345:SF1">
    <property type="entry name" value="CUT9-INTERACTING PROTEIN SCN1"/>
    <property type="match status" value="1"/>
</dbReference>
<name>B8C2E2_THAPS</name>
<dbReference type="EMBL" id="CM000642">
    <property type="protein sequence ID" value="EED91936.1"/>
    <property type="molecule type" value="Genomic_DNA"/>
</dbReference>
<dbReference type="GeneID" id="7449573"/>
<dbReference type="KEGG" id="tps:THAPSDRAFT_22656"/>
<dbReference type="Proteomes" id="UP000001449">
    <property type="component" value="Chromosome 5"/>
</dbReference>
<dbReference type="GO" id="GO:0016788">
    <property type="term" value="F:hydrolase activity, acting on ester bonds"/>
    <property type="evidence" value="ECO:0007669"/>
    <property type="project" value="InterPro"/>
</dbReference>
<evidence type="ECO:0000256" key="1">
    <source>
        <dbReference type="SAM" id="Coils"/>
    </source>
</evidence>
<feature type="region of interest" description="Disordered" evidence="2">
    <location>
        <begin position="32"/>
        <end position="55"/>
    </location>
</feature>
<dbReference type="RefSeq" id="XP_002290184.1">
    <property type="nucleotide sequence ID" value="XM_002290148.1"/>
</dbReference>
<dbReference type="InterPro" id="IPR001130">
    <property type="entry name" value="TatD-like"/>
</dbReference>
<reference evidence="3 4" key="1">
    <citation type="journal article" date="2004" name="Science">
        <title>The genome of the diatom Thalassiosira pseudonana: ecology, evolution, and metabolism.</title>
        <authorList>
            <person name="Armbrust E.V."/>
            <person name="Berges J.A."/>
            <person name="Bowler C."/>
            <person name="Green B.R."/>
            <person name="Martinez D."/>
            <person name="Putnam N.H."/>
            <person name="Zhou S."/>
            <person name="Allen A.E."/>
            <person name="Apt K.E."/>
            <person name="Bechner M."/>
            <person name="Brzezinski M.A."/>
            <person name="Chaal B.K."/>
            <person name="Chiovitti A."/>
            <person name="Davis A.K."/>
            <person name="Demarest M.S."/>
            <person name="Detter J.C."/>
            <person name="Glavina T."/>
            <person name="Goodstein D."/>
            <person name="Hadi M.Z."/>
            <person name="Hellsten U."/>
            <person name="Hildebrand M."/>
            <person name="Jenkins B.D."/>
            <person name="Jurka J."/>
            <person name="Kapitonov V.V."/>
            <person name="Kroger N."/>
            <person name="Lau W.W."/>
            <person name="Lane T.W."/>
            <person name="Larimer F.W."/>
            <person name="Lippmeier J.C."/>
            <person name="Lucas S."/>
            <person name="Medina M."/>
            <person name="Montsant A."/>
            <person name="Obornik M."/>
            <person name="Parker M.S."/>
            <person name="Palenik B."/>
            <person name="Pazour G.J."/>
            <person name="Richardson P.M."/>
            <person name="Rynearson T.A."/>
            <person name="Saito M.A."/>
            <person name="Schwartz D.C."/>
            <person name="Thamatrakoln K."/>
            <person name="Valentin K."/>
            <person name="Vardi A."/>
            <person name="Wilkerson F.P."/>
            <person name="Rokhsar D.S."/>
        </authorList>
    </citation>
    <scope>NUCLEOTIDE SEQUENCE [LARGE SCALE GENOMIC DNA]</scope>
    <source>
        <strain evidence="3 4">CCMP1335</strain>
    </source>
</reference>